<dbReference type="AlphaFoldDB" id="A0A5C8CHC1"/>
<sequence length="197" mass="22896">MDIGVFFLDILKSTPGSFGIVFSVALIIYFLIYRFGVWSNKIENTDGTIKELKEDIKQINTTINEIRGSIQYIKENVDSINNRLINYENNKFAKSQSPISLTEDGEKIAKELDVEAIIDSHWENIEKYLIERNINSKSNPYDIQQECFNYVSTNFYKNLSESEMKKIKSIAYNNGDNIDNYDIIFGIVIRDKYLKNK</sequence>
<evidence type="ECO:0000256" key="2">
    <source>
        <dbReference type="SAM" id="Phobius"/>
    </source>
</evidence>
<gene>
    <name evidence="3" type="ORF">EPJ80_06275</name>
</gene>
<evidence type="ECO:0000313" key="4">
    <source>
        <dbReference type="Proteomes" id="UP000325116"/>
    </source>
</evidence>
<keyword evidence="2" id="KW-1133">Transmembrane helix</keyword>
<keyword evidence="1" id="KW-0175">Coiled coil</keyword>
<evidence type="ECO:0000313" key="3">
    <source>
        <dbReference type="EMBL" id="TXJ12387.1"/>
    </source>
</evidence>
<comment type="caution">
    <text evidence="3">The sequence shown here is derived from an EMBL/GenBank/DDBJ whole genome shotgun (WGS) entry which is preliminary data.</text>
</comment>
<protein>
    <submittedName>
        <fullName evidence="3">Uncharacterized protein</fullName>
    </submittedName>
</protein>
<proteinExistence type="predicted"/>
<organism evidence="3 4">
    <name type="scientific">Brachyspira aalborgi</name>
    <dbReference type="NCBI Taxonomy" id="29522"/>
    <lineage>
        <taxon>Bacteria</taxon>
        <taxon>Pseudomonadati</taxon>
        <taxon>Spirochaetota</taxon>
        <taxon>Spirochaetia</taxon>
        <taxon>Brachyspirales</taxon>
        <taxon>Brachyspiraceae</taxon>
        <taxon>Brachyspira</taxon>
    </lineage>
</organism>
<dbReference type="Proteomes" id="UP000325116">
    <property type="component" value="Unassembled WGS sequence"/>
</dbReference>
<accession>A0A5C8CHC1</accession>
<evidence type="ECO:0000256" key="1">
    <source>
        <dbReference type="SAM" id="Coils"/>
    </source>
</evidence>
<dbReference type="Gene3D" id="1.20.5.190">
    <property type="match status" value="1"/>
</dbReference>
<name>A0A5C8CHC1_9SPIR</name>
<keyword evidence="2" id="KW-0472">Membrane</keyword>
<feature type="coiled-coil region" evidence="1">
    <location>
        <begin position="42"/>
        <end position="90"/>
    </location>
</feature>
<dbReference type="RefSeq" id="WP_147758325.1">
    <property type="nucleotide sequence ID" value="NZ_SAXT01000004.1"/>
</dbReference>
<dbReference type="EMBL" id="SAXT01000004">
    <property type="protein sequence ID" value="TXJ12387.1"/>
    <property type="molecule type" value="Genomic_DNA"/>
</dbReference>
<reference evidence="3 4" key="1">
    <citation type="journal article" date="1992" name="Lakartidningen">
        <title>[Penicillin V and not amoxicillin is the first choice preparation in acute otitis].</title>
        <authorList>
            <person name="Kamme C."/>
            <person name="Lundgren K."/>
            <person name="Prellner K."/>
        </authorList>
    </citation>
    <scope>NUCLEOTIDE SEQUENCE [LARGE SCALE GENOMIC DNA]</scope>
    <source>
        <strain evidence="3 4">W1</strain>
    </source>
</reference>
<feature type="transmembrane region" description="Helical" evidence="2">
    <location>
        <begin position="16"/>
        <end position="33"/>
    </location>
</feature>
<keyword evidence="2" id="KW-0812">Transmembrane</keyword>